<evidence type="ECO:0008006" key="5">
    <source>
        <dbReference type="Google" id="ProtNLM"/>
    </source>
</evidence>
<dbReference type="InterPro" id="IPR036514">
    <property type="entry name" value="SGNH_hydro_sf"/>
</dbReference>
<name>A0A1F7FGQ8_UNCRA</name>
<sequence>MVSDLAQPQWQLLTGPTGMVIDTENGKLGWYPTMEQAYRNTVSVTDGDETQTFQVYVLALDSATRANCRALNDAFNAAGSTEYYQFVNEQMVMHLGDSQSNAQAFGMNSAMTLYTTLTDPRAHSPLMYGYYQPYNDSAWICSRGVNCSYNGSNPVNQSTCNSGQDGGMRATGHGSFWGSQSGMQMSWGLANVERAWNNHCYGGPAFCTVHFGANDGAAGVPASTYTTNLRGIVDFLISKNTIPILITTPMAVPGGGWGSPAALALYEEYTDSMIAVGMEYHIPVIDLHSAVQTSLNTVPGLTINNMLADAVHYLHTMASIDGGKYLHNPRYAGVVNAHNLNHLIGYFLDTETKSRPPAWAKFSDLYRPADYSVPLVYSFSGTATQGTALNGNAILNLISIQPNPANPSATVGFQVPASEAGKNVSIKVYDCRGAFVKQLASATAKAGMNSIVWNGKNNQDLSVSSGIYVISYTIGSFSGNKRFALIR</sequence>
<evidence type="ECO:0000313" key="4">
    <source>
        <dbReference type="Proteomes" id="UP000179243"/>
    </source>
</evidence>
<protein>
    <recommendedName>
        <fullName evidence="5">FlgD Ig-like domain-containing protein</fullName>
    </recommendedName>
</protein>
<dbReference type="Gene3D" id="2.60.40.10">
    <property type="entry name" value="Immunoglobulins"/>
    <property type="match status" value="1"/>
</dbReference>
<dbReference type="Gene3D" id="2.60.40.4070">
    <property type="match status" value="1"/>
</dbReference>
<gene>
    <name evidence="3" type="ORF">A2519_06125</name>
</gene>
<dbReference type="Pfam" id="PF13472">
    <property type="entry name" value="Lipase_GDSL_2"/>
    <property type="match status" value="1"/>
</dbReference>
<evidence type="ECO:0000313" key="3">
    <source>
        <dbReference type="EMBL" id="OGK05656.1"/>
    </source>
</evidence>
<evidence type="ECO:0000259" key="2">
    <source>
        <dbReference type="Pfam" id="PF13860"/>
    </source>
</evidence>
<dbReference type="Pfam" id="PF13860">
    <property type="entry name" value="FlgD_ig"/>
    <property type="match status" value="1"/>
</dbReference>
<feature type="domain" description="SGNH hydrolase-type esterase" evidence="1">
    <location>
        <begin position="200"/>
        <end position="295"/>
    </location>
</feature>
<dbReference type="Gene3D" id="3.40.50.1110">
    <property type="entry name" value="SGNH hydrolase"/>
    <property type="match status" value="1"/>
</dbReference>
<dbReference type="InterPro" id="IPR013830">
    <property type="entry name" value="SGNH_hydro"/>
</dbReference>
<evidence type="ECO:0000259" key="1">
    <source>
        <dbReference type="Pfam" id="PF13472"/>
    </source>
</evidence>
<accession>A0A1F7FGQ8</accession>
<dbReference type="AlphaFoldDB" id="A0A1F7FGQ8"/>
<dbReference type="InterPro" id="IPR013783">
    <property type="entry name" value="Ig-like_fold"/>
</dbReference>
<dbReference type="Proteomes" id="UP000179243">
    <property type="component" value="Unassembled WGS sequence"/>
</dbReference>
<organism evidence="3 4">
    <name type="scientific">Candidatus Raymondbacteria bacterium RIFOXYD12_FULL_49_13</name>
    <dbReference type="NCBI Taxonomy" id="1817890"/>
    <lineage>
        <taxon>Bacteria</taxon>
        <taxon>Raymondiibacteriota</taxon>
    </lineage>
</organism>
<dbReference type="SUPFAM" id="SSF52266">
    <property type="entry name" value="SGNH hydrolase"/>
    <property type="match status" value="1"/>
</dbReference>
<proteinExistence type="predicted"/>
<comment type="caution">
    <text evidence="3">The sequence shown here is derived from an EMBL/GenBank/DDBJ whole genome shotgun (WGS) entry which is preliminary data.</text>
</comment>
<reference evidence="3 4" key="1">
    <citation type="journal article" date="2016" name="Nat. Commun.">
        <title>Thousands of microbial genomes shed light on interconnected biogeochemical processes in an aquifer system.</title>
        <authorList>
            <person name="Anantharaman K."/>
            <person name="Brown C.T."/>
            <person name="Hug L.A."/>
            <person name="Sharon I."/>
            <person name="Castelle C.J."/>
            <person name="Probst A.J."/>
            <person name="Thomas B.C."/>
            <person name="Singh A."/>
            <person name="Wilkins M.J."/>
            <person name="Karaoz U."/>
            <person name="Brodie E.L."/>
            <person name="Williams K.H."/>
            <person name="Hubbard S.S."/>
            <person name="Banfield J.F."/>
        </authorList>
    </citation>
    <scope>NUCLEOTIDE SEQUENCE [LARGE SCALE GENOMIC DNA]</scope>
</reference>
<dbReference type="InterPro" id="IPR025965">
    <property type="entry name" value="FlgD/Vpr_Ig-like"/>
</dbReference>
<dbReference type="EMBL" id="MFYX01000051">
    <property type="protein sequence ID" value="OGK05656.1"/>
    <property type="molecule type" value="Genomic_DNA"/>
</dbReference>
<feature type="domain" description="FlgD/Vpr Ig-like" evidence="2">
    <location>
        <begin position="408"/>
        <end position="471"/>
    </location>
</feature>